<reference evidence="3 4" key="1">
    <citation type="journal article" date="2015" name="Biotechnol. Biofuels">
        <title>Enhanced degradation of softwood versus hardwood by the white-rot fungus Pycnoporus coccineus.</title>
        <authorList>
            <person name="Couturier M."/>
            <person name="Navarro D."/>
            <person name="Chevret D."/>
            <person name="Henrissat B."/>
            <person name="Piumi F."/>
            <person name="Ruiz-Duenas F.J."/>
            <person name="Martinez A.T."/>
            <person name="Grigoriev I.V."/>
            <person name="Riley R."/>
            <person name="Lipzen A."/>
            <person name="Berrin J.G."/>
            <person name="Master E.R."/>
            <person name="Rosso M.N."/>
        </authorList>
    </citation>
    <scope>NUCLEOTIDE SEQUENCE [LARGE SCALE GENOMIC DNA]</scope>
    <source>
        <strain evidence="3 4">BRFM310</strain>
    </source>
</reference>
<evidence type="ECO:0000259" key="2">
    <source>
        <dbReference type="SMART" id="SM00355"/>
    </source>
</evidence>
<gene>
    <name evidence="3" type="ORF">PYCCODRAFT_1409861</name>
</gene>
<sequence>MRLSSYPNGSGDRSQGDVLSDIDIVDLAKEAIHVNPLICDWGQCYAQLNSWKTLQEHLHQHCQQLELTSNGGLLECMIHKCSGRFHHNLGDMQQHIDLSHLSRILLPCPAQDCPLTFGRNANGLPDHFRSMHRELLHRNGSEGLSGLRPLRRPHPHVLERLPLLPEEAIPTYLLTTPTIPPARPRGGRAPTSSQGGRRRWRKMLEHEESAEEDEPSIPLADLPPFDPRQVPIQIVRRRPLEPRMQQSRPQNMVVPPVREPDPPVSIGYSAFARRFVELEKAGIIDGTGLWPTEKAKKAQNSEGGGGHLEGDPDSSKQRGPAQI</sequence>
<evidence type="ECO:0000313" key="4">
    <source>
        <dbReference type="Proteomes" id="UP000193067"/>
    </source>
</evidence>
<name>A0A1Y2IPC1_TRAC3</name>
<dbReference type="Proteomes" id="UP000193067">
    <property type="component" value="Unassembled WGS sequence"/>
</dbReference>
<keyword evidence="4" id="KW-1185">Reference proteome</keyword>
<dbReference type="OrthoDB" id="2576496at2759"/>
<dbReference type="AlphaFoldDB" id="A0A1Y2IPC1"/>
<dbReference type="SMART" id="SM00355">
    <property type="entry name" value="ZnF_C2H2"/>
    <property type="match status" value="3"/>
</dbReference>
<accession>A0A1Y2IPC1</accession>
<proteinExistence type="predicted"/>
<dbReference type="InterPro" id="IPR013087">
    <property type="entry name" value="Znf_C2H2_type"/>
</dbReference>
<feature type="domain" description="C2H2-type" evidence="2">
    <location>
        <begin position="74"/>
        <end position="100"/>
    </location>
</feature>
<feature type="domain" description="C2H2-type" evidence="2">
    <location>
        <begin position="37"/>
        <end position="61"/>
    </location>
</feature>
<protein>
    <recommendedName>
        <fullName evidence="2">C2H2-type domain-containing protein</fullName>
    </recommendedName>
</protein>
<evidence type="ECO:0000256" key="1">
    <source>
        <dbReference type="SAM" id="MobiDB-lite"/>
    </source>
</evidence>
<feature type="region of interest" description="Disordered" evidence="1">
    <location>
        <begin position="284"/>
        <end position="323"/>
    </location>
</feature>
<organism evidence="3 4">
    <name type="scientific">Trametes coccinea (strain BRFM310)</name>
    <name type="common">Pycnoporus coccineus</name>
    <dbReference type="NCBI Taxonomy" id="1353009"/>
    <lineage>
        <taxon>Eukaryota</taxon>
        <taxon>Fungi</taxon>
        <taxon>Dikarya</taxon>
        <taxon>Basidiomycota</taxon>
        <taxon>Agaricomycotina</taxon>
        <taxon>Agaricomycetes</taxon>
        <taxon>Polyporales</taxon>
        <taxon>Polyporaceae</taxon>
        <taxon>Trametes</taxon>
    </lineage>
</organism>
<evidence type="ECO:0000313" key="3">
    <source>
        <dbReference type="EMBL" id="OSD02969.1"/>
    </source>
</evidence>
<feature type="region of interest" description="Disordered" evidence="1">
    <location>
        <begin position="176"/>
        <end position="228"/>
    </location>
</feature>
<dbReference type="EMBL" id="KZ084102">
    <property type="protein sequence ID" value="OSD02969.1"/>
    <property type="molecule type" value="Genomic_DNA"/>
</dbReference>
<feature type="domain" description="C2H2-type" evidence="2">
    <location>
        <begin position="106"/>
        <end position="132"/>
    </location>
</feature>
<dbReference type="STRING" id="1353009.A0A1Y2IPC1"/>